<dbReference type="Proteomes" id="UP000267187">
    <property type="component" value="Unassembled WGS sequence"/>
</dbReference>
<reference evidence="2 3" key="1">
    <citation type="submission" date="2018-10" db="EMBL/GenBank/DDBJ databases">
        <title>Genomic Encyclopedia of Type Strains, Phase IV (KMG-IV): sequencing the most valuable type-strain genomes for metagenomic binning, comparative biology and taxonomic classification.</title>
        <authorList>
            <person name="Goeker M."/>
        </authorList>
    </citation>
    <scope>NUCLEOTIDE SEQUENCE [LARGE SCALE GENOMIC DNA]</scope>
    <source>
        <strain evidence="2 3">DSM 25080</strain>
    </source>
</reference>
<dbReference type="InterPro" id="IPR014030">
    <property type="entry name" value="Ketoacyl_synth_N"/>
</dbReference>
<dbReference type="EMBL" id="REFJ01000001">
    <property type="protein sequence ID" value="RMA82472.1"/>
    <property type="molecule type" value="Genomic_DNA"/>
</dbReference>
<evidence type="ECO:0000313" key="3">
    <source>
        <dbReference type="Proteomes" id="UP000267187"/>
    </source>
</evidence>
<gene>
    <name evidence="2" type="ORF">DFR27_0421</name>
</gene>
<protein>
    <submittedName>
        <fullName evidence="2">Beta-ketoacyl synthase-like protein</fullName>
    </submittedName>
</protein>
<name>A0A3M0AU47_9GAMM</name>
<evidence type="ECO:0000259" key="1">
    <source>
        <dbReference type="Pfam" id="PF13723"/>
    </source>
</evidence>
<dbReference type="OrthoDB" id="9798676at2"/>
<organism evidence="2 3">
    <name type="scientific">Umboniibacter marinipuniceus</name>
    <dbReference type="NCBI Taxonomy" id="569599"/>
    <lineage>
        <taxon>Bacteria</taxon>
        <taxon>Pseudomonadati</taxon>
        <taxon>Pseudomonadota</taxon>
        <taxon>Gammaproteobacteria</taxon>
        <taxon>Cellvibrionales</taxon>
        <taxon>Cellvibrionaceae</taxon>
        <taxon>Umboniibacter</taxon>
    </lineage>
</organism>
<feature type="domain" description="Beta-ketoacyl synthase-like N-terminal" evidence="1">
    <location>
        <begin position="38"/>
        <end position="188"/>
    </location>
</feature>
<dbReference type="AlphaFoldDB" id="A0A3M0AU47"/>
<dbReference type="Pfam" id="PF13723">
    <property type="entry name" value="Ketoacyl-synt_2"/>
    <property type="match status" value="1"/>
</dbReference>
<sequence length="215" mass="23450">MTIDTLMITAVAIDIDAEHKAERIADGFPEAVFSGGIKLPAMLNRRLSPAGKRASALANELLNGDGLSIVWCSQYGDLARTQRLMESIVNEEPMSPTDFSLSVQNAEPGILSMATKNHQHIVAISAAKNRFYNALLEGELLRREQGADVLLIMTDQTVPQVYQRVASANIATTALVLRISDHGQTLGLEEVKKLDDSAGYDGFLNLLAKAFDWHD</sequence>
<keyword evidence="3" id="KW-1185">Reference proteome</keyword>
<accession>A0A3M0AU47</accession>
<comment type="caution">
    <text evidence="2">The sequence shown here is derived from an EMBL/GenBank/DDBJ whole genome shotgun (WGS) entry which is preliminary data.</text>
</comment>
<proteinExistence type="predicted"/>
<evidence type="ECO:0000313" key="2">
    <source>
        <dbReference type="EMBL" id="RMA82472.1"/>
    </source>
</evidence>